<comment type="caution">
    <text evidence="1">The sequence shown here is derived from an EMBL/GenBank/DDBJ whole genome shotgun (WGS) entry which is preliminary data.</text>
</comment>
<organism evidence="1 2">
    <name type="scientific">Dactylosporangium salmoneum</name>
    <dbReference type="NCBI Taxonomy" id="53361"/>
    <lineage>
        <taxon>Bacteria</taxon>
        <taxon>Bacillati</taxon>
        <taxon>Actinomycetota</taxon>
        <taxon>Actinomycetes</taxon>
        <taxon>Micromonosporales</taxon>
        <taxon>Micromonosporaceae</taxon>
        <taxon>Dactylosporangium</taxon>
    </lineage>
</organism>
<evidence type="ECO:0000313" key="2">
    <source>
        <dbReference type="Proteomes" id="UP001501444"/>
    </source>
</evidence>
<accession>A0ABP5TCL4</accession>
<keyword evidence="2" id="KW-1185">Reference proteome</keyword>
<evidence type="ECO:0000313" key="1">
    <source>
        <dbReference type="EMBL" id="GAA2348531.1"/>
    </source>
</evidence>
<proteinExistence type="predicted"/>
<name>A0ABP5TCL4_9ACTN</name>
<sequence>MVAPLATTAAATPVPISAPKVGVAATRVVFTVVVMMPSGGCVDRLRAGLSPVRRKEPAPIDKPAQKFFHRIQRSPAA</sequence>
<dbReference type="EMBL" id="BAAARV010000027">
    <property type="protein sequence ID" value="GAA2348531.1"/>
    <property type="molecule type" value="Genomic_DNA"/>
</dbReference>
<gene>
    <name evidence="1" type="ORF">GCM10010170_037050</name>
</gene>
<evidence type="ECO:0008006" key="3">
    <source>
        <dbReference type="Google" id="ProtNLM"/>
    </source>
</evidence>
<reference evidence="2" key="1">
    <citation type="journal article" date="2019" name="Int. J. Syst. Evol. Microbiol.">
        <title>The Global Catalogue of Microorganisms (GCM) 10K type strain sequencing project: providing services to taxonomists for standard genome sequencing and annotation.</title>
        <authorList>
            <consortium name="The Broad Institute Genomics Platform"/>
            <consortium name="The Broad Institute Genome Sequencing Center for Infectious Disease"/>
            <person name="Wu L."/>
            <person name="Ma J."/>
        </authorList>
    </citation>
    <scope>NUCLEOTIDE SEQUENCE [LARGE SCALE GENOMIC DNA]</scope>
    <source>
        <strain evidence="2">JCM 3272</strain>
    </source>
</reference>
<protein>
    <recommendedName>
        <fullName evidence="3">Secreted protein</fullName>
    </recommendedName>
</protein>
<dbReference type="Proteomes" id="UP001501444">
    <property type="component" value="Unassembled WGS sequence"/>
</dbReference>